<accession>A0AAX6DII8</accession>
<name>A0AAX6DII8_IRIPA</name>
<gene>
    <name evidence="1" type="ORF">M6B38_243170</name>
</gene>
<reference evidence="1" key="1">
    <citation type="journal article" date="2023" name="GigaByte">
        <title>Genome assembly of the bearded iris, Iris pallida Lam.</title>
        <authorList>
            <person name="Bruccoleri R.E."/>
            <person name="Oakeley E.J."/>
            <person name="Faust A.M.E."/>
            <person name="Altorfer M."/>
            <person name="Dessus-Babus S."/>
            <person name="Burckhardt D."/>
            <person name="Oertli M."/>
            <person name="Naumann U."/>
            <person name="Petersen F."/>
            <person name="Wong J."/>
        </authorList>
    </citation>
    <scope>NUCLEOTIDE SEQUENCE</scope>
    <source>
        <strain evidence="1">GSM-AAB239-AS_SAM_17_03QT</strain>
    </source>
</reference>
<comment type="caution">
    <text evidence="1">The sequence shown here is derived from an EMBL/GenBank/DDBJ whole genome shotgun (WGS) entry which is preliminary data.</text>
</comment>
<sequence length="74" mass="8805">MNLYGEHHCWRRFRRRSLSAIVLFLPGYSPSFHRRVFGSGRSDLDHLVENQRPLQSNDRLLICLPCFLFELCLN</sequence>
<keyword evidence="2" id="KW-1185">Reference proteome</keyword>
<dbReference type="EMBL" id="JANAVB010044219">
    <property type="protein sequence ID" value="KAJ6791600.1"/>
    <property type="molecule type" value="Genomic_DNA"/>
</dbReference>
<evidence type="ECO:0000313" key="2">
    <source>
        <dbReference type="Proteomes" id="UP001140949"/>
    </source>
</evidence>
<dbReference type="AlphaFoldDB" id="A0AAX6DII8"/>
<protein>
    <submittedName>
        <fullName evidence="1">Uncharacterized protein</fullName>
    </submittedName>
</protein>
<evidence type="ECO:0000313" key="1">
    <source>
        <dbReference type="EMBL" id="KAJ6791600.1"/>
    </source>
</evidence>
<organism evidence="1 2">
    <name type="scientific">Iris pallida</name>
    <name type="common">Sweet iris</name>
    <dbReference type="NCBI Taxonomy" id="29817"/>
    <lineage>
        <taxon>Eukaryota</taxon>
        <taxon>Viridiplantae</taxon>
        <taxon>Streptophyta</taxon>
        <taxon>Embryophyta</taxon>
        <taxon>Tracheophyta</taxon>
        <taxon>Spermatophyta</taxon>
        <taxon>Magnoliopsida</taxon>
        <taxon>Liliopsida</taxon>
        <taxon>Asparagales</taxon>
        <taxon>Iridaceae</taxon>
        <taxon>Iridoideae</taxon>
        <taxon>Irideae</taxon>
        <taxon>Iris</taxon>
    </lineage>
</organism>
<proteinExistence type="predicted"/>
<dbReference type="Proteomes" id="UP001140949">
    <property type="component" value="Unassembled WGS sequence"/>
</dbReference>
<reference evidence="1" key="2">
    <citation type="submission" date="2023-04" db="EMBL/GenBank/DDBJ databases">
        <authorList>
            <person name="Bruccoleri R.E."/>
            <person name="Oakeley E.J."/>
            <person name="Faust A.-M."/>
            <person name="Dessus-Babus S."/>
            <person name="Altorfer M."/>
            <person name="Burckhardt D."/>
            <person name="Oertli M."/>
            <person name="Naumann U."/>
            <person name="Petersen F."/>
            <person name="Wong J."/>
        </authorList>
    </citation>
    <scope>NUCLEOTIDE SEQUENCE</scope>
    <source>
        <strain evidence="1">GSM-AAB239-AS_SAM_17_03QT</strain>
        <tissue evidence="1">Leaf</tissue>
    </source>
</reference>